<sequence length="171" mass="19779">MEDDSVNLNMVDEEEEAFQEDAAVVDQNLQLTWAWREFCPVRTRLDQSKIVLGWDISLRAVARWRFSSVSRWLREADEIESFLMKKERKFRGRNLGNLSDIGNNCMDDLVQFYPNHNFILLGSGQSVHNKGLTKWTNVANQAFNEAVDGHRPMELQVADENEPLHALEGKK</sequence>
<organism evidence="1 2">
    <name type="scientific">Gossypium stocksii</name>
    <dbReference type="NCBI Taxonomy" id="47602"/>
    <lineage>
        <taxon>Eukaryota</taxon>
        <taxon>Viridiplantae</taxon>
        <taxon>Streptophyta</taxon>
        <taxon>Embryophyta</taxon>
        <taxon>Tracheophyta</taxon>
        <taxon>Spermatophyta</taxon>
        <taxon>Magnoliopsida</taxon>
        <taxon>eudicotyledons</taxon>
        <taxon>Gunneridae</taxon>
        <taxon>Pentapetalae</taxon>
        <taxon>rosids</taxon>
        <taxon>malvids</taxon>
        <taxon>Malvales</taxon>
        <taxon>Malvaceae</taxon>
        <taxon>Malvoideae</taxon>
        <taxon>Gossypium</taxon>
    </lineage>
</organism>
<gene>
    <name evidence="1" type="ORF">J1N35_027582</name>
</gene>
<reference evidence="1 2" key="1">
    <citation type="journal article" date="2021" name="Plant Biotechnol. J.">
        <title>Multi-omics assisted identification of the key and species-specific regulatory components of drought-tolerant mechanisms in Gossypium stocksii.</title>
        <authorList>
            <person name="Yu D."/>
            <person name="Ke L."/>
            <person name="Zhang D."/>
            <person name="Wu Y."/>
            <person name="Sun Y."/>
            <person name="Mei J."/>
            <person name="Sun J."/>
            <person name="Sun Y."/>
        </authorList>
    </citation>
    <scope>NUCLEOTIDE SEQUENCE [LARGE SCALE GENOMIC DNA]</scope>
    <source>
        <strain evidence="2">cv. E1</strain>
        <tissue evidence="1">Leaf</tissue>
    </source>
</reference>
<evidence type="ECO:0000313" key="1">
    <source>
        <dbReference type="EMBL" id="KAH1075254.1"/>
    </source>
</evidence>
<dbReference type="OrthoDB" id="994204at2759"/>
<keyword evidence="2" id="KW-1185">Reference proteome</keyword>
<evidence type="ECO:0000313" key="2">
    <source>
        <dbReference type="Proteomes" id="UP000828251"/>
    </source>
</evidence>
<protein>
    <submittedName>
        <fullName evidence="1">Uncharacterized protein</fullName>
    </submittedName>
</protein>
<name>A0A9D3VA10_9ROSI</name>
<proteinExistence type="predicted"/>
<accession>A0A9D3VA10</accession>
<comment type="caution">
    <text evidence="1">The sequence shown here is derived from an EMBL/GenBank/DDBJ whole genome shotgun (WGS) entry which is preliminary data.</text>
</comment>
<dbReference type="EMBL" id="JAIQCV010000008">
    <property type="protein sequence ID" value="KAH1075254.1"/>
    <property type="molecule type" value="Genomic_DNA"/>
</dbReference>
<dbReference type="Proteomes" id="UP000828251">
    <property type="component" value="Unassembled WGS sequence"/>
</dbReference>
<dbReference type="AlphaFoldDB" id="A0A9D3VA10"/>